<comment type="subcellular location">
    <subcellularLocation>
        <location evidence="1">Membrane</location>
        <topology evidence="1">Single-pass membrane protein</topology>
    </subcellularLocation>
</comment>
<dbReference type="PROSITE" id="PS50011">
    <property type="entry name" value="PROTEIN_KINASE_DOM"/>
    <property type="match status" value="1"/>
</dbReference>
<comment type="caution">
    <text evidence="7">The sequence shown here is derived from an EMBL/GenBank/DDBJ whole genome shotgun (WGS) entry which is preliminary data.</text>
</comment>
<feature type="binding site" evidence="3">
    <location>
        <position position="650"/>
    </location>
    <ligand>
        <name>ATP</name>
        <dbReference type="ChEBI" id="CHEBI:30616"/>
    </ligand>
</feature>
<dbReference type="InterPro" id="IPR017441">
    <property type="entry name" value="Protein_kinase_ATP_BS"/>
</dbReference>
<dbReference type="EMBL" id="CAJVCH010453268">
    <property type="protein sequence ID" value="CAG7819572.1"/>
    <property type="molecule type" value="Genomic_DNA"/>
</dbReference>
<dbReference type="PANTHER" id="PTHR24416:SF600">
    <property type="entry name" value="PDGF- AND VEGF-RECEPTOR RELATED, ISOFORM J"/>
    <property type="match status" value="1"/>
</dbReference>
<evidence type="ECO:0000313" key="8">
    <source>
        <dbReference type="Proteomes" id="UP000708208"/>
    </source>
</evidence>
<dbReference type="GO" id="GO:0007169">
    <property type="term" value="P:cell surface receptor protein tyrosine kinase signaling pathway"/>
    <property type="evidence" value="ECO:0007669"/>
    <property type="project" value="TreeGrafter"/>
</dbReference>
<comment type="catalytic activity">
    <reaction evidence="2">
        <text>L-tyrosyl-[protein] + ATP = O-phospho-L-tyrosyl-[protein] + ADP + H(+)</text>
        <dbReference type="Rhea" id="RHEA:10596"/>
        <dbReference type="Rhea" id="RHEA-COMP:10136"/>
        <dbReference type="Rhea" id="RHEA-COMP:20101"/>
        <dbReference type="ChEBI" id="CHEBI:15378"/>
        <dbReference type="ChEBI" id="CHEBI:30616"/>
        <dbReference type="ChEBI" id="CHEBI:46858"/>
        <dbReference type="ChEBI" id="CHEBI:61978"/>
        <dbReference type="ChEBI" id="CHEBI:456216"/>
        <dbReference type="EC" id="2.7.10.1"/>
    </reaction>
</comment>
<dbReference type="PANTHER" id="PTHR24416">
    <property type="entry name" value="TYROSINE-PROTEIN KINASE RECEPTOR"/>
    <property type="match status" value="1"/>
</dbReference>
<keyword evidence="3" id="KW-0067">ATP-binding</keyword>
<evidence type="ECO:0000256" key="3">
    <source>
        <dbReference type="PROSITE-ProRule" id="PRU10141"/>
    </source>
</evidence>
<reference evidence="7" key="1">
    <citation type="submission" date="2021-06" db="EMBL/GenBank/DDBJ databases">
        <authorList>
            <person name="Hodson N. C."/>
            <person name="Mongue J. A."/>
            <person name="Jaron S. K."/>
        </authorList>
    </citation>
    <scope>NUCLEOTIDE SEQUENCE</scope>
</reference>
<evidence type="ECO:0000313" key="7">
    <source>
        <dbReference type="EMBL" id="CAG7819572.1"/>
    </source>
</evidence>
<dbReference type="OrthoDB" id="248923at2759"/>
<evidence type="ECO:0000256" key="1">
    <source>
        <dbReference type="ARBA" id="ARBA00004167"/>
    </source>
</evidence>
<dbReference type="PROSITE" id="PS00107">
    <property type="entry name" value="PROTEIN_KINASE_ATP"/>
    <property type="match status" value="1"/>
</dbReference>
<keyword evidence="4" id="KW-0472">Membrane</keyword>
<dbReference type="GO" id="GO:0043235">
    <property type="term" value="C:receptor complex"/>
    <property type="evidence" value="ECO:0007669"/>
    <property type="project" value="TreeGrafter"/>
</dbReference>
<evidence type="ECO:0000259" key="6">
    <source>
        <dbReference type="PROSITE" id="PS50011"/>
    </source>
</evidence>
<keyword evidence="8" id="KW-1185">Reference proteome</keyword>
<keyword evidence="4" id="KW-0812">Transmembrane</keyword>
<dbReference type="Proteomes" id="UP000708208">
    <property type="component" value="Unassembled WGS sequence"/>
</dbReference>
<dbReference type="GO" id="GO:0005524">
    <property type="term" value="F:ATP binding"/>
    <property type="evidence" value="ECO:0007669"/>
    <property type="project" value="UniProtKB-UniRule"/>
</dbReference>
<dbReference type="GO" id="GO:0004714">
    <property type="term" value="F:transmembrane receptor protein tyrosine kinase activity"/>
    <property type="evidence" value="ECO:0007669"/>
    <property type="project" value="UniProtKB-EC"/>
</dbReference>
<feature type="domain" description="Protein kinase" evidence="6">
    <location>
        <begin position="623"/>
        <end position="854"/>
    </location>
</feature>
<dbReference type="AlphaFoldDB" id="A0A8J2KTV8"/>
<evidence type="ECO:0000256" key="4">
    <source>
        <dbReference type="SAM" id="Phobius"/>
    </source>
</evidence>
<dbReference type="Pfam" id="PF07714">
    <property type="entry name" value="PK_Tyr_Ser-Thr"/>
    <property type="match status" value="1"/>
</dbReference>
<dbReference type="InterPro" id="IPR008266">
    <property type="entry name" value="Tyr_kinase_AS"/>
</dbReference>
<gene>
    <name evidence="7" type="ORF">AFUS01_LOCUS30010</name>
</gene>
<accession>A0A8J2KTV8</accession>
<evidence type="ECO:0000256" key="5">
    <source>
        <dbReference type="SAM" id="SignalP"/>
    </source>
</evidence>
<dbReference type="InterPro" id="IPR000719">
    <property type="entry name" value="Prot_kinase_dom"/>
</dbReference>
<keyword evidence="4" id="KW-1133">Transmembrane helix</keyword>
<name>A0A8J2KTV8_9HEXA</name>
<dbReference type="InterPro" id="IPR050122">
    <property type="entry name" value="RTK"/>
</dbReference>
<keyword evidence="3" id="KW-0547">Nucleotide-binding</keyword>
<feature type="chain" id="PRO_5035295898" description="Protein kinase domain-containing protein" evidence="5">
    <location>
        <begin position="19"/>
        <end position="854"/>
    </location>
</feature>
<keyword evidence="5" id="KW-0732">Signal</keyword>
<feature type="signal peptide" evidence="5">
    <location>
        <begin position="1"/>
        <end position="18"/>
    </location>
</feature>
<feature type="transmembrane region" description="Helical" evidence="4">
    <location>
        <begin position="548"/>
        <end position="570"/>
    </location>
</feature>
<evidence type="ECO:0000256" key="2">
    <source>
        <dbReference type="ARBA" id="ARBA00051243"/>
    </source>
</evidence>
<sequence length="854" mass="97087">MNRVVIIVFLCIYREGNSQEIESLKAPDIKYCYSNSIDWPPSSHCSNYLHISNGAFVFGNVFQKLLDIDDSRIIPADAQVLVLKCTAAYPIRWIARKPVGSIWLVNGTKGANKDIYIQELSIPIKFQEFSSYLRCQSFESPNQTADIYLNRYFSFLKKNVPAAYQIENGSVWNIFDVDSSYNASSSDKIQLTVPCVSHAAPGYLKFARPNIPNDVYDYIRLHQAERLTINESRVDHEASNSTYDPRVGFLIETSKNTTLKSNFACTSKQLQSNDVMTPVSSGNKINASLEILRHMDSQSRIICHTPENDMEVRIKFGACNSILECDLKWKPLEPHVFSVVNTTVKDFDVVPLENEEIYYTSPNGIKLDYSHGFIHCCGLRAKYDSQDESGELEFVSEMNYMFTGLNGKTYFTSEVSGEHNEKKVISFKEVEISEDDMKHIYVCNISTFFLLSNIEFLIYLSDPLVARDPISLRPGRIPSGLRATIQQLRPEKRKAIASWRLELHEPIETDNVANVDSVVCKAPYINANKMAKRVIKPKPVTPSRRTEAIGITVATVMFTVLIMLLVLICMKYKTAVNQIRNLSRDEVDEFYFGNNKAPQDDDEIALDRIPFANEKIIRSEHLLIEETVLGEGQFGIVQRGTLNGQSVAVKSSKSTADIEYFKAFLKEIKLMAYIGEHDNVVQFCGAVVDKIQERLCFAVIELCPFGNLNSYLRAHSKGYSDKNVELSENSTSETETPEVRLSKNILMSFCRQIATGMEFLSQKRVIHGDLATRNVLVFDNNIVKITDFGLSRKLYNCANYTKTHQAPLPWRWMAIESLRFPFLGSHGIRTSWINWNQDIVLQSLNIAPWKYLNL</sequence>
<proteinExistence type="predicted"/>
<dbReference type="InterPro" id="IPR001245">
    <property type="entry name" value="Ser-Thr/Tyr_kinase_cat_dom"/>
</dbReference>
<dbReference type="PROSITE" id="PS00109">
    <property type="entry name" value="PROTEIN_KINASE_TYR"/>
    <property type="match status" value="1"/>
</dbReference>
<dbReference type="GO" id="GO:0005886">
    <property type="term" value="C:plasma membrane"/>
    <property type="evidence" value="ECO:0007669"/>
    <property type="project" value="TreeGrafter"/>
</dbReference>
<organism evidence="7 8">
    <name type="scientific">Allacma fusca</name>
    <dbReference type="NCBI Taxonomy" id="39272"/>
    <lineage>
        <taxon>Eukaryota</taxon>
        <taxon>Metazoa</taxon>
        <taxon>Ecdysozoa</taxon>
        <taxon>Arthropoda</taxon>
        <taxon>Hexapoda</taxon>
        <taxon>Collembola</taxon>
        <taxon>Symphypleona</taxon>
        <taxon>Sminthuridae</taxon>
        <taxon>Allacma</taxon>
    </lineage>
</organism>
<protein>
    <recommendedName>
        <fullName evidence="6">Protein kinase domain-containing protein</fullName>
    </recommendedName>
</protein>